<proteinExistence type="predicted"/>
<dbReference type="InterPro" id="IPR042529">
    <property type="entry name" value="IF_2B-like_C"/>
</dbReference>
<organism evidence="1">
    <name type="scientific">freshwater metagenome</name>
    <dbReference type="NCBI Taxonomy" id="449393"/>
    <lineage>
        <taxon>unclassified sequences</taxon>
        <taxon>metagenomes</taxon>
        <taxon>ecological metagenomes</taxon>
    </lineage>
</organism>
<dbReference type="EMBL" id="CAEZSR010000124">
    <property type="protein sequence ID" value="CAB4576649.1"/>
    <property type="molecule type" value="Genomic_DNA"/>
</dbReference>
<name>A0A6J6EMP2_9ZZZZ</name>
<dbReference type="InterPro" id="IPR037171">
    <property type="entry name" value="NagB/RpiA_transferase-like"/>
</dbReference>
<evidence type="ECO:0000313" key="1">
    <source>
        <dbReference type="EMBL" id="CAB4576649.1"/>
    </source>
</evidence>
<sequence>MRGAAIATSVGRVHPIERLRYVARASSADQRLLVRETAGALRGLQFEPAGLVIACRRIVERHPTSGPLWWFCASLLTSARPFDACGRLASDVEHDPTPDHLVDLLPDDATVCVVGWPDLVGDAVMRRGDIRVLAVDADDEGRSFVRRLERSDVEAEVVPPNGLAAAAVAADIVLVEAMATGQGEVLATAGSRALASVAYCSERPTWLVAGRGRRLPDGLFATMASRIADVRAPWDAVAEPMPVALFTTVVGPDGATSVDDPAALAPECPMAHELVKPSPM</sequence>
<gene>
    <name evidence="1" type="ORF">UFOPK1493_02755</name>
</gene>
<dbReference type="AlphaFoldDB" id="A0A6J6EMP2"/>
<protein>
    <submittedName>
        <fullName evidence="1">Unannotated protein</fullName>
    </submittedName>
</protein>
<dbReference type="Gene3D" id="3.40.50.10470">
    <property type="entry name" value="Translation initiation factor eif-2b, domain 2"/>
    <property type="match status" value="1"/>
</dbReference>
<dbReference type="SUPFAM" id="SSF100950">
    <property type="entry name" value="NagB/RpiA/CoA transferase-like"/>
    <property type="match status" value="1"/>
</dbReference>
<accession>A0A6J6EMP2</accession>
<reference evidence="1" key="1">
    <citation type="submission" date="2020-05" db="EMBL/GenBank/DDBJ databases">
        <authorList>
            <person name="Chiriac C."/>
            <person name="Salcher M."/>
            <person name="Ghai R."/>
            <person name="Kavagutti S V."/>
        </authorList>
    </citation>
    <scope>NUCLEOTIDE SEQUENCE</scope>
</reference>